<dbReference type="GO" id="GO:0000976">
    <property type="term" value="F:transcription cis-regulatory region binding"/>
    <property type="evidence" value="ECO:0007669"/>
    <property type="project" value="TreeGrafter"/>
</dbReference>
<dbReference type="PANTHER" id="PTHR10252">
    <property type="entry name" value="HISTONE-LIKE TRANSCRIPTION FACTOR CCAAT-RELATED"/>
    <property type="match status" value="1"/>
</dbReference>
<dbReference type="GO" id="GO:0006355">
    <property type="term" value="P:regulation of DNA-templated transcription"/>
    <property type="evidence" value="ECO:0007669"/>
    <property type="project" value="TreeGrafter"/>
</dbReference>
<dbReference type="SUPFAM" id="SSF47113">
    <property type="entry name" value="Histone-fold"/>
    <property type="match status" value="1"/>
</dbReference>
<evidence type="ECO:0000256" key="1">
    <source>
        <dbReference type="ARBA" id="ARBA00004123"/>
    </source>
</evidence>
<comment type="caution">
    <text evidence="4">The sequence shown here is derived from an EMBL/GenBank/DDBJ whole genome shotgun (WGS) entry which is preliminary data.</text>
</comment>
<dbReference type="AlphaFoldDB" id="A0A811RIQ9"/>
<keyword evidence="2" id="KW-0539">Nucleus</keyword>
<dbReference type="OrthoDB" id="636685at2759"/>
<feature type="region of interest" description="Disordered" evidence="3">
    <location>
        <begin position="1"/>
        <end position="22"/>
    </location>
</feature>
<protein>
    <recommendedName>
        <fullName evidence="6">Histone H2A/H2B/H3 domain-containing protein</fullName>
    </recommendedName>
</protein>
<evidence type="ECO:0008006" key="6">
    <source>
        <dbReference type="Google" id="ProtNLM"/>
    </source>
</evidence>
<comment type="subcellular location">
    <subcellularLocation>
        <location evidence="1">Nucleus</location>
    </subcellularLocation>
</comment>
<gene>
    <name evidence="4" type="ORF">NCGR_LOCUS53571</name>
</gene>
<sequence length="440" mass="49196">MDHPDDNISTPQRMSMPSSEQQTIDEFWRKKQDEIEAIEDFSKRVIPMTCLKKVLCAEKGKMMMTFDMPSFVTKACEIFVQELSLRSRMCANSHHRDIILDSDIAEAIVSMESYDFLNDVLYKHQGEHNSAHHPKSIKKRNHNRLTDQPQTSGHRRPHKYPMPQFISQSARYPPFALPPPLPPTNDYHVPLPLRFQPQEACPLMATTITQTPVLGGPIHHLPNIPNEGYMSTTPSMDTYYVESASKNNVVSQDGDVTFHYPFVPPVAWELSSIPLVANSNGPISTGITELNHTKLLVAHTGNTTHVSHIANANDGIDPKATISVHDGELQGQPEISNSIVAHHLNVMRGRLDTEVVSTTNLNGSNNGHINWDETDMADDSLLMEFWEDVMMDEDRSPLPDTTSTVGIVPVPCDKPELEGFDPESYLVDDIISGESTSKEA</sequence>
<name>A0A811RIQ9_9POAL</name>
<dbReference type="Proteomes" id="UP000604825">
    <property type="component" value="Unassembled WGS sequence"/>
</dbReference>
<evidence type="ECO:0000313" key="5">
    <source>
        <dbReference type="Proteomes" id="UP000604825"/>
    </source>
</evidence>
<dbReference type="Gene3D" id="1.10.20.10">
    <property type="entry name" value="Histone, subunit A"/>
    <property type="match status" value="1"/>
</dbReference>
<proteinExistence type="predicted"/>
<evidence type="ECO:0000256" key="3">
    <source>
        <dbReference type="SAM" id="MobiDB-lite"/>
    </source>
</evidence>
<dbReference type="InterPro" id="IPR050568">
    <property type="entry name" value="Transcr_DNA_Rep_Reg"/>
</dbReference>
<reference evidence="4" key="1">
    <citation type="submission" date="2020-10" db="EMBL/GenBank/DDBJ databases">
        <authorList>
            <person name="Han B."/>
            <person name="Lu T."/>
            <person name="Zhao Q."/>
            <person name="Huang X."/>
            <person name="Zhao Y."/>
        </authorList>
    </citation>
    <scope>NUCLEOTIDE SEQUENCE</scope>
</reference>
<feature type="compositionally biased region" description="Basic residues" evidence="3">
    <location>
        <begin position="131"/>
        <end position="143"/>
    </location>
</feature>
<keyword evidence="5" id="KW-1185">Reference proteome</keyword>
<dbReference type="InterPro" id="IPR009072">
    <property type="entry name" value="Histone-fold"/>
</dbReference>
<dbReference type="EMBL" id="CAJGYO010000015">
    <property type="protein sequence ID" value="CAD6270279.1"/>
    <property type="molecule type" value="Genomic_DNA"/>
</dbReference>
<feature type="compositionally biased region" description="Polar residues" evidence="3">
    <location>
        <begin position="7"/>
        <end position="22"/>
    </location>
</feature>
<feature type="region of interest" description="Disordered" evidence="3">
    <location>
        <begin position="127"/>
        <end position="158"/>
    </location>
</feature>
<dbReference type="GO" id="GO:0005634">
    <property type="term" value="C:nucleus"/>
    <property type="evidence" value="ECO:0007669"/>
    <property type="project" value="UniProtKB-SubCell"/>
</dbReference>
<accession>A0A811RIQ9</accession>
<evidence type="ECO:0000313" key="4">
    <source>
        <dbReference type="EMBL" id="CAD6270279.1"/>
    </source>
</evidence>
<dbReference type="PANTHER" id="PTHR10252:SF143">
    <property type="entry name" value="OS01G0102400 PROTEIN"/>
    <property type="match status" value="1"/>
</dbReference>
<dbReference type="GO" id="GO:0046982">
    <property type="term" value="F:protein heterodimerization activity"/>
    <property type="evidence" value="ECO:0007669"/>
    <property type="project" value="InterPro"/>
</dbReference>
<evidence type="ECO:0000256" key="2">
    <source>
        <dbReference type="ARBA" id="ARBA00023242"/>
    </source>
</evidence>
<organism evidence="4 5">
    <name type="scientific">Miscanthus lutarioriparius</name>
    <dbReference type="NCBI Taxonomy" id="422564"/>
    <lineage>
        <taxon>Eukaryota</taxon>
        <taxon>Viridiplantae</taxon>
        <taxon>Streptophyta</taxon>
        <taxon>Embryophyta</taxon>
        <taxon>Tracheophyta</taxon>
        <taxon>Spermatophyta</taxon>
        <taxon>Magnoliopsida</taxon>
        <taxon>Liliopsida</taxon>
        <taxon>Poales</taxon>
        <taxon>Poaceae</taxon>
        <taxon>PACMAD clade</taxon>
        <taxon>Panicoideae</taxon>
        <taxon>Andropogonodae</taxon>
        <taxon>Andropogoneae</taxon>
        <taxon>Saccharinae</taxon>
        <taxon>Miscanthus</taxon>
    </lineage>
</organism>